<evidence type="ECO:0000313" key="5">
    <source>
        <dbReference type="Proteomes" id="UP001516023"/>
    </source>
</evidence>
<dbReference type="SMART" id="SM00248">
    <property type="entry name" value="ANK"/>
    <property type="match status" value="3"/>
</dbReference>
<keyword evidence="1" id="KW-0677">Repeat</keyword>
<keyword evidence="5" id="KW-1185">Reference proteome</keyword>
<dbReference type="PANTHER" id="PTHR24124:SF14">
    <property type="entry name" value="CHROMOSOME UNDETERMINED SCAFFOLD_25, WHOLE GENOME SHOTGUN SEQUENCE"/>
    <property type="match status" value="1"/>
</dbReference>
<gene>
    <name evidence="4" type="ORF">HJC23_004854</name>
</gene>
<dbReference type="SUPFAM" id="SSF48403">
    <property type="entry name" value="Ankyrin repeat"/>
    <property type="match status" value="1"/>
</dbReference>
<evidence type="ECO:0000313" key="4">
    <source>
        <dbReference type="EMBL" id="KAL3781755.1"/>
    </source>
</evidence>
<protein>
    <recommendedName>
        <fullName evidence="6">Ankyrin</fullName>
    </recommendedName>
</protein>
<dbReference type="PANTHER" id="PTHR24124">
    <property type="entry name" value="ANKYRIN REPEAT FAMILY A"/>
    <property type="match status" value="1"/>
</dbReference>
<dbReference type="InterPro" id="IPR036770">
    <property type="entry name" value="Ankyrin_rpt-contain_sf"/>
</dbReference>
<dbReference type="PROSITE" id="PS50297">
    <property type="entry name" value="ANK_REP_REGION"/>
    <property type="match status" value="2"/>
</dbReference>
<dbReference type="InterPro" id="IPR002110">
    <property type="entry name" value="Ankyrin_rpt"/>
</dbReference>
<dbReference type="EMBL" id="JABMIG020000307">
    <property type="protein sequence ID" value="KAL3781755.1"/>
    <property type="molecule type" value="Genomic_DNA"/>
</dbReference>
<dbReference type="Gene3D" id="1.25.40.20">
    <property type="entry name" value="Ankyrin repeat-containing domain"/>
    <property type="match status" value="2"/>
</dbReference>
<proteinExistence type="predicted"/>
<sequence length="149" mass="16410">MCDHGFDPNNDDYDHRAALMIASIKGNADVVKLLLQYNADPNITDMYGSSALLEATKNGHDDIVNLLFEHEASLCMPDRININAADYNKRTASHIAAAEGNVAAIRILAERGADLSAADRWGNTVRDEAARCNSHRLIEFLDGKRELQT</sequence>
<feature type="repeat" description="ANK" evidence="3">
    <location>
        <begin position="47"/>
        <end position="79"/>
    </location>
</feature>
<evidence type="ECO:0000256" key="3">
    <source>
        <dbReference type="PROSITE-ProRule" id="PRU00023"/>
    </source>
</evidence>
<feature type="repeat" description="ANK" evidence="3">
    <location>
        <begin position="88"/>
        <end position="120"/>
    </location>
</feature>
<feature type="repeat" description="ANK" evidence="3">
    <location>
        <begin position="14"/>
        <end position="46"/>
    </location>
</feature>
<evidence type="ECO:0000256" key="2">
    <source>
        <dbReference type="ARBA" id="ARBA00023043"/>
    </source>
</evidence>
<evidence type="ECO:0000256" key="1">
    <source>
        <dbReference type="ARBA" id="ARBA00022737"/>
    </source>
</evidence>
<dbReference type="PROSITE" id="PS50088">
    <property type="entry name" value="ANK_REPEAT"/>
    <property type="match status" value="3"/>
</dbReference>
<dbReference type="Pfam" id="PF12796">
    <property type="entry name" value="Ank_2"/>
    <property type="match status" value="1"/>
</dbReference>
<organism evidence="4 5">
    <name type="scientific">Cyclotella cryptica</name>
    <dbReference type="NCBI Taxonomy" id="29204"/>
    <lineage>
        <taxon>Eukaryota</taxon>
        <taxon>Sar</taxon>
        <taxon>Stramenopiles</taxon>
        <taxon>Ochrophyta</taxon>
        <taxon>Bacillariophyta</taxon>
        <taxon>Coscinodiscophyceae</taxon>
        <taxon>Thalassiosirophycidae</taxon>
        <taxon>Stephanodiscales</taxon>
        <taxon>Stephanodiscaceae</taxon>
        <taxon>Cyclotella</taxon>
    </lineage>
</organism>
<evidence type="ECO:0008006" key="6">
    <source>
        <dbReference type="Google" id="ProtNLM"/>
    </source>
</evidence>
<keyword evidence="2 3" id="KW-0040">ANK repeat</keyword>
<dbReference type="Proteomes" id="UP001516023">
    <property type="component" value="Unassembled WGS sequence"/>
</dbReference>
<accession>A0ABD3P5K0</accession>
<dbReference type="Pfam" id="PF13637">
    <property type="entry name" value="Ank_4"/>
    <property type="match status" value="1"/>
</dbReference>
<dbReference type="AlphaFoldDB" id="A0ABD3P5K0"/>
<reference evidence="4 5" key="1">
    <citation type="journal article" date="2020" name="G3 (Bethesda)">
        <title>Improved Reference Genome for Cyclotella cryptica CCMP332, a Model for Cell Wall Morphogenesis, Salinity Adaptation, and Lipid Production in Diatoms (Bacillariophyta).</title>
        <authorList>
            <person name="Roberts W.R."/>
            <person name="Downey K.M."/>
            <person name="Ruck E.C."/>
            <person name="Traller J.C."/>
            <person name="Alverson A.J."/>
        </authorList>
    </citation>
    <scope>NUCLEOTIDE SEQUENCE [LARGE SCALE GENOMIC DNA]</scope>
    <source>
        <strain evidence="4 5">CCMP332</strain>
    </source>
</reference>
<name>A0ABD3P5K0_9STRA</name>
<comment type="caution">
    <text evidence="4">The sequence shown here is derived from an EMBL/GenBank/DDBJ whole genome shotgun (WGS) entry which is preliminary data.</text>
</comment>